<dbReference type="GO" id="GO:0035091">
    <property type="term" value="F:phosphatidylinositol binding"/>
    <property type="evidence" value="ECO:0007669"/>
    <property type="project" value="InterPro"/>
</dbReference>
<dbReference type="PANTHER" id="PTHR10555">
    <property type="entry name" value="SORTING NEXIN"/>
    <property type="match status" value="1"/>
</dbReference>
<dbReference type="InterPro" id="IPR001683">
    <property type="entry name" value="PX_dom"/>
</dbReference>
<name>Q5BN90_ACEPE</name>
<feature type="compositionally biased region" description="Polar residues" evidence="2">
    <location>
        <begin position="12"/>
        <end position="21"/>
    </location>
</feature>
<keyword evidence="1" id="KW-0175">Coiled coil</keyword>
<dbReference type="CDD" id="cd06859">
    <property type="entry name" value="PX_SNX1_2_like"/>
    <property type="match status" value="1"/>
</dbReference>
<evidence type="ECO:0000256" key="2">
    <source>
        <dbReference type="SAM" id="MobiDB-lite"/>
    </source>
</evidence>
<evidence type="ECO:0000313" key="4">
    <source>
        <dbReference type="EMBL" id="AAX22216.1"/>
    </source>
</evidence>
<sequence length="461" mass="52487">MSIATDAVDPTTGLSQSAKTQVEVTDPVKQGEGVNAYVSYKVKTKTSLSHFKGGECEVIRRFSDFDFMDWQIKQQYKGGIVPPLPEKDVIQKYKYNPEFIEKRRKALQVYINRVANHPELYKPKEVQLFLEASEQDWWQHKRLYKHEENAQKSTVGQTMQFLKGIAHTTTNLVQGKHVEAEEDPEYLRIREYVYQLEKHLSDTYRRASDLVNKQQALGGALADFGDAADKLGKFEQPRLQEAFSQLGRHAGDLSRGNEEHADKMYSTFEAPLKEFYRMVRSVKQTMTDRAAALTQVSQAKADMEAKNAKVARCKGTPGIRDEKIIDAQRELDEATKKHEEAKQKYIDITSKMSSELARFQQERSVEMASVLKSFAVNQARAAAESAKLWGNTSSATITKQGKWSCYCYVKLCFSHILDQQFLPFFNAYFSFVTFAAMYDELIAVGLFSVGENKLTIASLSF</sequence>
<dbReference type="PROSITE" id="PS50195">
    <property type="entry name" value="PX"/>
    <property type="match status" value="1"/>
</dbReference>
<dbReference type="GO" id="GO:0005768">
    <property type="term" value="C:endosome"/>
    <property type="evidence" value="ECO:0007669"/>
    <property type="project" value="UniProtKB-ARBA"/>
</dbReference>
<dbReference type="SMART" id="SM00312">
    <property type="entry name" value="PX"/>
    <property type="match status" value="1"/>
</dbReference>
<dbReference type="Gene3D" id="1.20.1270.60">
    <property type="entry name" value="Arfaptin homology (AH) domain/BAR domain"/>
    <property type="match status" value="1"/>
</dbReference>
<protein>
    <submittedName>
        <fullName evidence="4">Sorting nexin 1</fullName>
    </submittedName>
</protein>
<evidence type="ECO:0000256" key="1">
    <source>
        <dbReference type="SAM" id="Coils"/>
    </source>
</evidence>
<dbReference type="PANTHER" id="PTHR10555:SF170">
    <property type="entry name" value="FI18122P1"/>
    <property type="match status" value="1"/>
</dbReference>
<dbReference type="SUPFAM" id="SSF64268">
    <property type="entry name" value="PX domain"/>
    <property type="match status" value="1"/>
</dbReference>
<dbReference type="AlphaFoldDB" id="Q5BN90"/>
<dbReference type="InterPro" id="IPR036871">
    <property type="entry name" value="PX_dom_sf"/>
</dbReference>
<dbReference type="Pfam" id="PF00787">
    <property type="entry name" value="PX"/>
    <property type="match status" value="1"/>
</dbReference>
<feature type="coiled-coil region" evidence="1">
    <location>
        <begin position="324"/>
        <end position="351"/>
    </location>
</feature>
<feature type="domain" description="PX" evidence="3">
    <location>
        <begin position="18"/>
        <end position="137"/>
    </location>
</feature>
<dbReference type="EMBL" id="AY927789">
    <property type="protein sequence ID" value="AAX22216.1"/>
    <property type="molecule type" value="mRNA"/>
</dbReference>
<accession>Q5BN90</accession>
<dbReference type="CDD" id="cd07596">
    <property type="entry name" value="BAR_SNX"/>
    <property type="match status" value="1"/>
</dbReference>
<reference evidence="4" key="1">
    <citation type="submission" date="2005-02" db="EMBL/GenBank/DDBJ databases">
        <title>Molecular characterization and immunocytochemical localization on cytoskeletal 10nm filaments of sorting nexin 1 (SNX1) homologs detected in giant green algae of the order Dasycladales.</title>
        <authorList>
            <person name="Elsner-Menzel C."/>
            <person name="Wittke W."/>
            <person name="Tolstonog G.V."/>
            <person name="Shoeman R.L."/>
            <person name="Heid H."/>
            <person name="Menzel D."/>
            <person name="Traub P."/>
        </authorList>
    </citation>
    <scope>NUCLEOTIDE SEQUENCE</scope>
</reference>
<dbReference type="InterPro" id="IPR027267">
    <property type="entry name" value="AH/BAR_dom_sf"/>
</dbReference>
<dbReference type="Pfam" id="PF09325">
    <property type="entry name" value="Vps5"/>
    <property type="match status" value="1"/>
</dbReference>
<evidence type="ECO:0000259" key="3">
    <source>
        <dbReference type="PROSITE" id="PS50195"/>
    </source>
</evidence>
<organism evidence="4">
    <name type="scientific">Acetabularia peniculus</name>
    <name type="common">Green alga</name>
    <name type="synonym">Polyphysa peniculus</name>
    <dbReference type="NCBI Taxonomy" id="35862"/>
    <lineage>
        <taxon>Eukaryota</taxon>
        <taxon>Viridiplantae</taxon>
        <taxon>Chlorophyta</taxon>
        <taxon>core chlorophytes</taxon>
        <taxon>Ulvophyceae</taxon>
        <taxon>TCBD clade</taxon>
        <taxon>Dasycladales</taxon>
        <taxon>Polyphysaceae</taxon>
        <taxon>Acetabularia</taxon>
    </lineage>
</organism>
<feature type="region of interest" description="Disordered" evidence="2">
    <location>
        <begin position="1"/>
        <end position="21"/>
    </location>
</feature>
<proteinExistence type="evidence at transcript level"/>
<dbReference type="SUPFAM" id="SSF103657">
    <property type="entry name" value="BAR/IMD domain-like"/>
    <property type="match status" value="1"/>
</dbReference>
<dbReference type="Gene3D" id="3.30.1520.10">
    <property type="entry name" value="Phox-like domain"/>
    <property type="match status" value="1"/>
</dbReference>
<dbReference type="InterPro" id="IPR015404">
    <property type="entry name" value="Vps5_C"/>
</dbReference>